<evidence type="ECO:0000313" key="2">
    <source>
        <dbReference type="EMBL" id="MFC4373282.1"/>
    </source>
</evidence>
<sequence length="77" mass="8737">MTEALDRLRAATKRFESLNERVEKARQEVIEAVVTALREGELPTEVAEASPYKPSHVRKIARDNGIEPARPGLKRRK</sequence>
<name>A0ABV8VCG8_9NOCA</name>
<gene>
    <name evidence="2" type="ORF">ACFO5K_04135</name>
</gene>
<feature type="coiled-coil region" evidence="1">
    <location>
        <begin position="1"/>
        <end position="35"/>
    </location>
</feature>
<dbReference type="EMBL" id="JBHSDL010000005">
    <property type="protein sequence ID" value="MFC4373282.1"/>
    <property type="molecule type" value="Genomic_DNA"/>
</dbReference>
<reference evidence="3" key="1">
    <citation type="journal article" date="2019" name="Int. J. Syst. Evol. Microbiol.">
        <title>The Global Catalogue of Microorganisms (GCM) 10K type strain sequencing project: providing services to taxonomists for standard genome sequencing and annotation.</title>
        <authorList>
            <consortium name="The Broad Institute Genomics Platform"/>
            <consortium name="The Broad Institute Genome Sequencing Center for Infectious Disease"/>
            <person name="Wu L."/>
            <person name="Ma J."/>
        </authorList>
    </citation>
    <scope>NUCLEOTIDE SEQUENCE [LARGE SCALE GENOMIC DNA]</scope>
    <source>
        <strain evidence="3">IBRC-M 10490</strain>
    </source>
</reference>
<protein>
    <submittedName>
        <fullName evidence="2">Uncharacterized protein</fullName>
    </submittedName>
</protein>
<evidence type="ECO:0000313" key="3">
    <source>
        <dbReference type="Proteomes" id="UP001595844"/>
    </source>
</evidence>
<dbReference type="RefSeq" id="WP_378555896.1">
    <property type="nucleotide sequence ID" value="NZ_JBHSDL010000005.1"/>
</dbReference>
<accession>A0ABV8VCG8</accession>
<comment type="caution">
    <text evidence="2">The sequence shown here is derived from an EMBL/GenBank/DDBJ whole genome shotgun (WGS) entry which is preliminary data.</text>
</comment>
<keyword evidence="3" id="KW-1185">Reference proteome</keyword>
<proteinExistence type="predicted"/>
<organism evidence="2 3">
    <name type="scientific">Nocardia halotolerans</name>
    <dbReference type="NCBI Taxonomy" id="1755878"/>
    <lineage>
        <taxon>Bacteria</taxon>
        <taxon>Bacillati</taxon>
        <taxon>Actinomycetota</taxon>
        <taxon>Actinomycetes</taxon>
        <taxon>Mycobacteriales</taxon>
        <taxon>Nocardiaceae</taxon>
        <taxon>Nocardia</taxon>
    </lineage>
</organism>
<dbReference type="Proteomes" id="UP001595844">
    <property type="component" value="Unassembled WGS sequence"/>
</dbReference>
<evidence type="ECO:0000256" key="1">
    <source>
        <dbReference type="SAM" id="Coils"/>
    </source>
</evidence>
<keyword evidence="1" id="KW-0175">Coiled coil</keyword>